<keyword evidence="1" id="KW-0472">Membrane</keyword>
<name>A0A5Q2MFZ0_9ACTN</name>
<organism evidence="2 3">
    <name type="scientific">Aeromicrobium yanjiei</name>
    <dbReference type="NCBI Taxonomy" id="2662028"/>
    <lineage>
        <taxon>Bacteria</taxon>
        <taxon>Bacillati</taxon>
        <taxon>Actinomycetota</taxon>
        <taxon>Actinomycetes</taxon>
        <taxon>Propionibacteriales</taxon>
        <taxon>Nocardioidaceae</taxon>
        <taxon>Aeromicrobium</taxon>
    </lineage>
</organism>
<evidence type="ECO:0000313" key="3">
    <source>
        <dbReference type="Proteomes" id="UP000392064"/>
    </source>
</evidence>
<keyword evidence="1" id="KW-0812">Transmembrane</keyword>
<evidence type="ECO:0000256" key="1">
    <source>
        <dbReference type="SAM" id="Phobius"/>
    </source>
</evidence>
<dbReference type="KEGG" id="aef:GEV26_04225"/>
<keyword evidence="3" id="KW-1185">Reference proteome</keyword>
<keyword evidence="1" id="KW-1133">Transmembrane helix</keyword>
<accession>A0A5Q2MFZ0</accession>
<dbReference type="RefSeq" id="WP_153651904.1">
    <property type="nucleotide sequence ID" value="NZ_CP045737.1"/>
</dbReference>
<reference evidence="2 3" key="1">
    <citation type="submission" date="2019-11" db="EMBL/GenBank/DDBJ databases">
        <authorList>
            <person name="Li J."/>
        </authorList>
    </citation>
    <scope>NUCLEOTIDE SEQUENCE [LARGE SCALE GENOMIC DNA]</scope>
    <source>
        <strain evidence="2 3">MF47</strain>
    </source>
</reference>
<protein>
    <submittedName>
        <fullName evidence="2">Uncharacterized protein</fullName>
    </submittedName>
</protein>
<feature type="transmembrane region" description="Helical" evidence="1">
    <location>
        <begin position="46"/>
        <end position="65"/>
    </location>
</feature>
<proteinExistence type="predicted"/>
<dbReference type="Proteomes" id="UP000392064">
    <property type="component" value="Chromosome"/>
</dbReference>
<gene>
    <name evidence="2" type="ORF">GEV26_04225</name>
</gene>
<dbReference type="AlphaFoldDB" id="A0A5Q2MFZ0"/>
<sequence>MTEHSPSPHNPSSRGSDLLRTLLWSVLVLAVVANVIASAASADLVVQVAIGAVTAVALVGLVAVWTKDRR</sequence>
<evidence type="ECO:0000313" key="2">
    <source>
        <dbReference type="EMBL" id="QGG40633.1"/>
    </source>
</evidence>
<dbReference type="EMBL" id="CP045737">
    <property type="protein sequence ID" value="QGG40633.1"/>
    <property type="molecule type" value="Genomic_DNA"/>
</dbReference>
<feature type="transmembrane region" description="Helical" evidence="1">
    <location>
        <begin position="21"/>
        <end position="40"/>
    </location>
</feature>